<organism evidence="3 5">
    <name type="scientific">Aquisalinus luteolus</name>
    <dbReference type="NCBI Taxonomy" id="1566827"/>
    <lineage>
        <taxon>Bacteria</taxon>
        <taxon>Pseudomonadati</taxon>
        <taxon>Pseudomonadota</taxon>
        <taxon>Alphaproteobacteria</taxon>
        <taxon>Parvularculales</taxon>
        <taxon>Parvularculaceae</taxon>
        <taxon>Aquisalinus</taxon>
    </lineage>
</organism>
<evidence type="ECO:0000313" key="6">
    <source>
        <dbReference type="Proteomes" id="UP000818603"/>
    </source>
</evidence>
<proteinExistence type="predicted"/>
<name>A0A8J3A4H1_9PROT</name>
<dbReference type="Proteomes" id="UP000818603">
    <property type="component" value="Unassembled WGS sequence"/>
</dbReference>
<gene>
    <name evidence="4" type="ORF">FF098_012530</name>
    <name evidence="3" type="ORF">GCM10011355_25170</name>
</gene>
<feature type="chain" id="PRO_5035275363" evidence="1">
    <location>
        <begin position="31"/>
        <end position="299"/>
    </location>
</feature>
<comment type="caution">
    <text evidence="3">The sequence shown here is derived from an EMBL/GenBank/DDBJ whole genome shotgun (WGS) entry which is preliminary data.</text>
</comment>
<dbReference type="GO" id="GO:0016020">
    <property type="term" value="C:membrane"/>
    <property type="evidence" value="ECO:0007669"/>
    <property type="project" value="TreeGrafter"/>
</dbReference>
<accession>A0A8J3A4H1</accession>
<evidence type="ECO:0000313" key="4">
    <source>
        <dbReference type="EMBL" id="NHK28738.1"/>
    </source>
</evidence>
<dbReference type="PANTHER" id="PTHR43798:SF33">
    <property type="entry name" value="HYDROLASE, PUTATIVE (AFU_ORTHOLOGUE AFUA_2G14860)-RELATED"/>
    <property type="match status" value="1"/>
</dbReference>
<dbReference type="EMBL" id="VCJR02000002">
    <property type="protein sequence ID" value="NHK28738.1"/>
    <property type="molecule type" value="Genomic_DNA"/>
</dbReference>
<dbReference type="SUPFAM" id="SSF53474">
    <property type="entry name" value="alpha/beta-Hydrolases"/>
    <property type="match status" value="1"/>
</dbReference>
<protein>
    <submittedName>
        <fullName evidence="3">Alpha/beta hydrolase</fullName>
    </submittedName>
</protein>
<evidence type="ECO:0000313" key="5">
    <source>
        <dbReference type="Proteomes" id="UP000621856"/>
    </source>
</evidence>
<evidence type="ECO:0000313" key="3">
    <source>
        <dbReference type="EMBL" id="GGH99371.1"/>
    </source>
</evidence>
<feature type="signal peptide" evidence="1">
    <location>
        <begin position="1"/>
        <end position="30"/>
    </location>
</feature>
<dbReference type="Gene3D" id="3.40.50.1820">
    <property type="entry name" value="alpha/beta hydrolase"/>
    <property type="match status" value="1"/>
</dbReference>
<dbReference type="EMBL" id="BMGZ01000002">
    <property type="protein sequence ID" value="GGH99371.1"/>
    <property type="molecule type" value="Genomic_DNA"/>
</dbReference>
<keyword evidence="1" id="KW-0732">Signal</keyword>
<dbReference type="InterPro" id="IPR050266">
    <property type="entry name" value="AB_hydrolase_sf"/>
</dbReference>
<keyword evidence="3" id="KW-0378">Hydrolase</keyword>
<feature type="domain" description="AB hydrolase-1" evidence="2">
    <location>
        <begin position="50"/>
        <end position="291"/>
    </location>
</feature>
<dbReference type="RefSeq" id="WP_155140989.1">
    <property type="nucleotide sequence ID" value="NZ_BMGZ01000002.1"/>
</dbReference>
<reference evidence="4 6" key="2">
    <citation type="submission" date="2020-02" db="EMBL/GenBank/DDBJ databases">
        <title>Genome sequence of Parvularcula flava strain NH6-79.</title>
        <authorList>
            <person name="Abdul Karim M.H."/>
            <person name="Lam M.Q."/>
            <person name="Chen S.J."/>
            <person name="Yahya A."/>
            <person name="Shahir S."/>
            <person name="Shamsir M.S."/>
            <person name="Chong C.S."/>
        </authorList>
    </citation>
    <scope>NUCLEOTIDE SEQUENCE [LARGE SCALE GENOMIC DNA]</scope>
    <source>
        <strain evidence="4 6">NH6-79</strain>
    </source>
</reference>
<reference evidence="3" key="1">
    <citation type="journal article" date="2014" name="Int. J. Syst. Evol. Microbiol.">
        <title>Complete genome sequence of Corynebacterium casei LMG S-19264T (=DSM 44701T), isolated from a smear-ripened cheese.</title>
        <authorList>
            <consortium name="US DOE Joint Genome Institute (JGI-PGF)"/>
            <person name="Walter F."/>
            <person name="Albersmeier A."/>
            <person name="Kalinowski J."/>
            <person name="Ruckert C."/>
        </authorList>
    </citation>
    <scope>NUCLEOTIDE SEQUENCE</scope>
    <source>
        <strain evidence="3">CGMCC 1.14984</strain>
    </source>
</reference>
<reference evidence="3" key="3">
    <citation type="submission" date="2020-09" db="EMBL/GenBank/DDBJ databases">
        <authorList>
            <person name="Sun Q."/>
            <person name="Zhou Y."/>
        </authorList>
    </citation>
    <scope>NUCLEOTIDE SEQUENCE</scope>
    <source>
        <strain evidence="3">CGMCC 1.14984</strain>
    </source>
</reference>
<dbReference type="Pfam" id="PF12697">
    <property type="entry name" value="Abhydrolase_6"/>
    <property type="match status" value="1"/>
</dbReference>
<keyword evidence="6" id="KW-1185">Reference proteome</keyword>
<dbReference type="AlphaFoldDB" id="A0A8J3A4H1"/>
<evidence type="ECO:0000259" key="2">
    <source>
        <dbReference type="Pfam" id="PF12697"/>
    </source>
</evidence>
<dbReference type="Proteomes" id="UP000621856">
    <property type="component" value="Unassembled WGS sequence"/>
</dbReference>
<dbReference type="PANTHER" id="PTHR43798">
    <property type="entry name" value="MONOACYLGLYCEROL LIPASE"/>
    <property type="match status" value="1"/>
</dbReference>
<sequence length="299" mass="30857">MKWCGKMNAGVVIALVVAIVTALHSAGVWAAEPEAKRVSIETAGEGEVVYFLPGLMSSPDVFDEAVATVGDIAAKKVRFAGMAGTPPVAEPSPYIAPAVEALAGEIAARDAGQVRLVGHSMGGLVALLLAAEHPELVHSVLVVDSVPFLPALFQPGISADAAAQQGAVMAMQMKNATPEQFAGFVASGLNRQASGEADRQMILEAAKASDQASAAAVTGEMLSTDYSAELAGLAVPVTVLVPHHAGIGVSEEALLGVYQGQYAGLENVTFIVVPDSRHFIMLDQPDAFAEALQDFIEGE</sequence>
<dbReference type="InterPro" id="IPR000073">
    <property type="entry name" value="AB_hydrolase_1"/>
</dbReference>
<dbReference type="GO" id="GO:0016787">
    <property type="term" value="F:hydrolase activity"/>
    <property type="evidence" value="ECO:0007669"/>
    <property type="project" value="UniProtKB-KW"/>
</dbReference>
<dbReference type="InterPro" id="IPR029058">
    <property type="entry name" value="AB_hydrolase_fold"/>
</dbReference>
<evidence type="ECO:0000256" key="1">
    <source>
        <dbReference type="SAM" id="SignalP"/>
    </source>
</evidence>